<evidence type="ECO:0000313" key="6">
    <source>
        <dbReference type="Proteomes" id="UP000464675"/>
    </source>
</evidence>
<dbReference type="AlphaFoldDB" id="A0A6P1TD88"/>
<dbReference type="OrthoDB" id="9791228at2"/>
<dbReference type="InterPro" id="IPR000086">
    <property type="entry name" value="NUDIX_hydrolase_dom"/>
</dbReference>
<evidence type="ECO:0000256" key="1">
    <source>
        <dbReference type="ARBA" id="ARBA00001946"/>
    </source>
</evidence>
<organism evidence="4 7">
    <name type="scientific">Microbulbifer hydrolyticus</name>
    <dbReference type="NCBI Taxonomy" id="48074"/>
    <lineage>
        <taxon>Bacteria</taxon>
        <taxon>Pseudomonadati</taxon>
        <taxon>Pseudomonadota</taxon>
        <taxon>Gammaproteobacteria</taxon>
        <taxon>Cellvibrionales</taxon>
        <taxon>Microbulbiferaceae</taxon>
        <taxon>Microbulbifer</taxon>
    </lineage>
</organism>
<gene>
    <name evidence="5" type="ORF">GTQ55_12775</name>
    <name evidence="4" type="ORF">HNQ53_002321</name>
</gene>
<proteinExistence type="predicted"/>
<keyword evidence="6" id="KW-1185">Reference proteome</keyword>
<dbReference type="PANTHER" id="PTHR43046">
    <property type="entry name" value="GDP-MANNOSE MANNOSYL HYDROLASE"/>
    <property type="match status" value="1"/>
</dbReference>
<dbReference type="Proteomes" id="UP000464675">
    <property type="component" value="Chromosome"/>
</dbReference>
<dbReference type="RefSeq" id="WP_161859085.1">
    <property type="nucleotide sequence ID" value="NZ_CP047491.1"/>
</dbReference>
<keyword evidence="2" id="KW-0378">Hydrolase</keyword>
<feature type="domain" description="Nudix hydrolase" evidence="3">
    <location>
        <begin position="6"/>
        <end position="141"/>
    </location>
</feature>
<dbReference type="GO" id="GO:0016787">
    <property type="term" value="F:hydrolase activity"/>
    <property type="evidence" value="ECO:0007669"/>
    <property type="project" value="UniProtKB-KW"/>
</dbReference>
<name>A0A6P1TD88_9GAMM</name>
<reference evidence="5 6" key="1">
    <citation type="submission" date="2020-01" db="EMBL/GenBank/DDBJ databases">
        <title>The possibility of degradation of plastic by Microbulbifer hydrolyticus IRE-31.</title>
        <authorList>
            <person name="Liu L."/>
        </authorList>
    </citation>
    <scope>NUCLEOTIDE SEQUENCE [LARGE SCALE GENOMIC DNA]</scope>
    <source>
        <strain evidence="5 6">IRE-31</strain>
    </source>
</reference>
<sequence length="141" mass="15916">MGFDDTYKLSAHAVITNEEGEVLQLRATYADKNWGLPGGALDLGETIHEALYRECLEELGREVVIDYLSGVYYHRVYNSHVFIFRAHLKAHGCKGKGNGHITLSSEHSAFDYFPLTDLSPVQRVRVEHCLQFNGEVQSAKF</sequence>
<dbReference type="CDD" id="cd02883">
    <property type="entry name" value="NUDIX_Hydrolase"/>
    <property type="match status" value="1"/>
</dbReference>
<dbReference type="SUPFAM" id="SSF55811">
    <property type="entry name" value="Nudix"/>
    <property type="match status" value="1"/>
</dbReference>
<evidence type="ECO:0000313" key="7">
    <source>
        <dbReference type="Proteomes" id="UP000563601"/>
    </source>
</evidence>
<comment type="cofactor">
    <cofactor evidence="1">
        <name>Mg(2+)</name>
        <dbReference type="ChEBI" id="CHEBI:18420"/>
    </cofactor>
</comment>
<dbReference type="PROSITE" id="PS51462">
    <property type="entry name" value="NUDIX"/>
    <property type="match status" value="1"/>
</dbReference>
<dbReference type="InterPro" id="IPR020476">
    <property type="entry name" value="Nudix_hydrolase"/>
</dbReference>
<dbReference type="Pfam" id="PF00293">
    <property type="entry name" value="NUDIX"/>
    <property type="match status" value="1"/>
</dbReference>
<dbReference type="InterPro" id="IPR015797">
    <property type="entry name" value="NUDIX_hydrolase-like_dom_sf"/>
</dbReference>
<dbReference type="Proteomes" id="UP000563601">
    <property type="component" value="Unassembled WGS sequence"/>
</dbReference>
<evidence type="ECO:0000259" key="3">
    <source>
        <dbReference type="PROSITE" id="PS51462"/>
    </source>
</evidence>
<evidence type="ECO:0000256" key="2">
    <source>
        <dbReference type="ARBA" id="ARBA00022801"/>
    </source>
</evidence>
<dbReference type="PANTHER" id="PTHR43046:SF2">
    <property type="entry name" value="8-OXO-DGTP DIPHOSPHATASE-RELATED"/>
    <property type="match status" value="1"/>
</dbReference>
<dbReference type="Gene3D" id="3.90.79.10">
    <property type="entry name" value="Nucleoside Triphosphate Pyrophosphohydrolase"/>
    <property type="match status" value="1"/>
</dbReference>
<dbReference type="EMBL" id="JACHHR010000003">
    <property type="protein sequence ID" value="MBB5212096.1"/>
    <property type="molecule type" value="Genomic_DNA"/>
</dbReference>
<dbReference type="PRINTS" id="PR00502">
    <property type="entry name" value="NUDIXFAMILY"/>
</dbReference>
<accession>A0A6P1TD88</accession>
<evidence type="ECO:0000313" key="5">
    <source>
        <dbReference type="EMBL" id="QHQ39771.1"/>
    </source>
</evidence>
<evidence type="ECO:0000313" key="4">
    <source>
        <dbReference type="EMBL" id="MBB5212096.1"/>
    </source>
</evidence>
<protein>
    <submittedName>
        <fullName evidence="4">8-oxo-dGTP pyrophosphatase MutT (NUDIX family)</fullName>
    </submittedName>
    <submittedName>
        <fullName evidence="5">NUDIX domain-containing protein</fullName>
    </submittedName>
</protein>
<reference evidence="4 7" key="2">
    <citation type="submission" date="2020-08" db="EMBL/GenBank/DDBJ databases">
        <title>Genomic Encyclopedia of Type Strains, Phase IV (KMG-IV): sequencing the most valuable type-strain genomes for metagenomic binning, comparative biology and taxonomic classification.</title>
        <authorList>
            <person name="Goeker M."/>
        </authorList>
    </citation>
    <scope>NUCLEOTIDE SEQUENCE [LARGE SCALE GENOMIC DNA]</scope>
    <source>
        <strain evidence="4 7">DSM 11525</strain>
    </source>
</reference>
<dbReference type="EMBL" id="CP047491">
    <property type="protein sequence ID" value="QHQ39771.1"/>
    <property type="molecule type" value="Genomic_DNA"/>
</dbReference>